<gene>
    <name evidence="1" type="ORF">B5V51_3511</name>
</gene>
<evidence type="ECO:0000313" key="1">
    <source>
        <dbReference type="EMBL" id="PCG69957.1"/>
    </source>
</evidence>
<reference evidence="1" key="1">
    <citation type="submission" date="2017-09" db="EMBL/GenBank/DDBJ databases">
        <title>Contemporary evolution of a Lepidopteran species, Heliothis virescens, in response to modern agricultural practices.</title>
        <authorList>
            <person name="Fritz M.L."/>
            <person name="Deyonke A.M."/>
            <person name="Papanicolaou A."/>
            <person name="Micinski S."/>
            <person name="Westbrook J."/>
            <person name="Gould F."/>
        </authorList>
    </citation>
    <scope>NUCLEOTIDE SEQUENCE [LARGE SCALE GENOMIC DNA]</scope>
    <source>
        <strain evidence="1">HvINT-</strain>
        <tissue evidence="1">Whole body</tissue>
    </source>
</reference>
<protein>
    <submittedName>
        <fullName evidence="1">Uncharacterized protein</fullName>
    </submittedName>
</protein>
<proteinExistence type="predicted"/>
<dbReference type="AlphaFoldDB" id="A0A2A4JCX9"/>
<name>A0A2A4JCX9_HELVI</name>
<accession>A0A2A4JCX9</accession>
<comment type="caution">
    <text evidence="1">The sequence shown here is derived from an EMBL/GenBank/DDBJ whole genome shotgun (WGS) entry which is preliminary data.</text>
</comment>
<dbReference type="EMBL" id="NWSH01001836">
    <property type="protein sequence ID" value="PCG69957.1"/>
    <property type="molecule type" value="Genomic_DNA"/>
</dbReference>
<organism evidence="1">
    <name type="scientific">Heliothis virescens</name>
    <name type="common">Tobacco budworm moth</name>
    <dbReference type="NCBI Taxonomy" id="7102"/>
    <lineage>
        <taxon>Eukaryota</taxon>
        <taxon>Metazoa</taxon>
        <taxon>Ecdysozoa</taxon>
        <taxon>Arthropoda</taxon>
        <taxon>Hexapoda</taxon>
        <taxon>Insecta</taxon>
        <taxon>Pterygota</taxon>
        <taxon>Neoptera</taxon>
        <taxon>Endopterygota</taxon>
        <taxon>Lepidoptera</taxon>
        <taxon>Glossata</taxon>
        <taxon>Ditrysia</taxon>
        <taxon>Noctuoidea</taxon>
        <taxon>Noctuidae</taxon>
        <taxon>Heliothinae</taxon>
        <taxon>Heliothis</taxon>
    </lineage>
</organism>
<sequence length="101" mass="11200">MSLFPWKLGRTLVWDATCVDTLAPTHLPRTACCAGSAAAQAENLKQRKYSSLIGICMFEPFEGLKLSDRGVRVLIFLPTKYPSAWMTLRVIQALVFISHSG</sequence>